<dbReference type="Proteomes" id="UP001283361">
    <property type="component" value="Unassembled WGS sequence"/>
</dbReference>
<evidence type="ECO:0000313" key="2">
    <source>
        <dbReference type="Proteomes" id="UP001283361"/>
    </source>
</evidence>
<keyword evidence="2" id="KW-1185">Reference proteome</keyword>
<reference evidence="1" key="1">
    <citation type="journal article" date="2023" name="G3 (Bethesda)">
        <title>A reference genome for the long-term kleptoplast-retaining sea slug Elysia crispata morphotype clarki.</title>
        <authorList>
            <person name="Eastman K.E."/>
            <person name="Pendleton A.L."/>
            <person name="Shaikh M.A."/>
            <person name="Suttiyut T."/>
            <person name="Ogas R."/>
            <person name="Tomko P."/>
            <person name="Gavelis G."/>
            <person name="Widhalm J.R."/>
            <person name="Wisecaver J.H."/>
        </authorList>
    </citation>
    <scope>NUCLEOTIDE SEQUENCE</scope>
    <source>
        <strain evidence="1">ECLA1</strain>
    </source>
</reference>
<evidence type="ECO:0000313" key="1">
    <source>
        <dbReference type="EMBL" id="KAK3794162.1"/>
    </source>
</evidence>
<dbReference type="AlphaFoldDB" id="A0AAE1E4X3"/>
<proteinExistence type="predicted"/>
<gene>
    <name evidence="1" type="ORF">RRG08_062406</name>
</gene>
<organism evidence="1 2">
    <name type="scientific">Elysia crispata</name>
    <name type="common">lettuce slug</name>
    <dbReference type="NCBI Taxonomy" id="231223"/>
    <lineage>
        <taxon>Eukaryota</taxon>
        <taxon>Metazoa</taxon>
        <taxon>Spiralia</taxon>
        <taxon>Lophotrochozoa</taxon>
        <taxon>Mollusca</taxon>
        <taxon>Gastropoda</taxon>
        <taxon>Heterobranchia</taxon>
        <taxon>Euthyneura</taxon>
        <taxon>Panpulmonata</taxon>
        <taxon>Sacoglossa</taxon>
        <taxon>Placobranchoidea</taxon>
        <taxon>Plakobranchidae</taxon>
        <taxon>Elysia</taxon>
    </lineage>
</organism>
<accession>A0AAE1E4X3</accession>
<name>A0AAE1E4X3_9GAST</name>
<protein>
    <submittedName>
        <fullName evidence="1">Uncharacterized protein</fullName>
    </submittedName>
</protein>
<sequence length="79" mass="9090">MPFVRPQCCHQKISQPEQSITLWNPHSTLSLRHSLFVDPEPDPDLNILGFRFTSLIEVWAIRRQILLSLLAARALSLIL</sequence>
<dbReference type="EMBL" id="JAWDGP010001136">
    <property type="protein sequence ID" value="KAK3794162.1"/>
    <property type="molecule type" value="Genomic_DNA"/>
</dbReference>
<comment type="caution">
    <text evidence="1">The sequence shown here is derived from an EMBL/GenBank/DDBJ whole genome shotgun (WGS) entry which is preliminary data.</text>
</comment>